<protein>
    <submittedName>
        <fullName evidence="1">Uncharacterized protein</fullName>
    </submittedName>
</protein>
<dbReference type="EMBL" id="CM042052">
    <property type="protein sequence ID" value="KAI3718274.1"/>
    <property type="molecule type" value="Genomic_DNA"/>
</dbReference>
<reference evidence="1 2" key="2">
    <citation type="journal article" date="2022" name="Mol. Ecol. Resour.">
        <title>The genomes of chicory, endive, great burdock and yacon provide insights into Asteraceae paleo-polyploidization history and plant inulin production.</title>
        <authorList>
            <person name="Fan W."/>
            <person name="Wang S."/>
            <person name="Wang H."/>
            <person name="Wang A."/>
            <person name="Jiang F."/>
            <person name="Liu H."/>
            <person name="Zhao H."/>
            <person name="Xu D."/>
            <person name="Zhang Y."/>
        </authorList>
    </citation>
    <scope>NUCLEOTIDE SEQUENCE [LARGE SCALE GENOMIC DNA]</scope>
    <source>
        <strain evidence="2">cv. Niubang</strain>
    </source>
</reference>
<dbReference type="Proteomes" id="UP001055879">
    <property type="component" value="Linkage Group LG06"/>
</dbReference>
<gene>
    <name evidence="1" type="ORF">L6452_19138</name>
</gene>
<name>A0ACB9B720_ARCLA</name>
<proteinExistence type="predicted"/>
<keyword evidence="2" id="KW-1185">Reference proteome</keyword>
<comment type="caution">
    <text evidence="1">The sequence shown here is derived from an EMBL/GenBank/DDBJ whole genome shotgun (WGS) entry which is preliminary data.</text>
</comment>
<accession>A0ACB9B720</accession>
<organism evidence="1 2">
    <name type="scientific">Arctium lappa</name>
    <name type="common">Greater burdock</name>
    <name type="synonym">Lappa major</name>
    <dbReference type="NCBI Taxonomy" id="4217"/>
    <lineage>
        <taxon>Eukaryota</taxon>
        <taxon>Viridiplantae</taxon>
        <taxon>Streptophyta</taxon>
        <taxon>Embryophyta</taxon>
        <taxon>Tracheophyta</taxon>
        <taxon>Spermatophyta</taxon>
        <taxon>Magnoliopsida</taxon>
        <taxon>eudicotyledons</taxon>
        <taxon>Gunneridae</taxon>
        <taxon>Pentapetalae</taxon>
        <taxon>asterids</taxon>
        <taxon>campanulids</taxon>
        <taxon>Asterales</taxon>
        <taxon>Asteraceae</taxon>
        <taxon>Carduoideae</taxon>
        <taxon>Cardueae</taxon>
        <taxon>Arctiinae</taxon>
        <taxon>Arctium</taxon>
    </lineage>
</organism>
<evidence type="ECO:0000313" key="1">
    <source>
        <dbReference type="EMBL" id="KAI3718274.1"/>
    </source>
</evidence>
<evidence type="ECO:0000313" key="2">
    <source>
        <dbReference type="Proteomes" id="UP001055879"/>
    </source>
</evidence>
<reference evidence="2" key="1">
    <citation type="journal article" date="2022" name="Mol. Ecol. Resour.">
        <title>The genomes of chicory, endive, great burdock and yacon provide insights into Asteraceae palaeo-polyploidization history and plant inulin production.</title>
        <authorList>
            <person name="Fan W."/>
            <person name="Wang S."/>
            <person name="Wang H."/>
            <person name="Wang A."/>
            <person name="Jiang F."/>
            <person name="Liu H."/>
            <person name="Zhao H."/>
            <person name="Xu D."/>
            <person name="Zhang Y."/>
        </authorList>
    </citation>
    <scope>NUCLEOTIDE SEQUENCE [LARGE SCALE GENOMIC DNA]</scope>
    <source>
        <strain evidence="2">cv. Niubang</strain>
    </source>
</reference>
<sequence>MIDFNTDDEEIAPTVDNNCNEHPPIVDNEQIIVNPESNDVQQTHNEGVETLMKDLTMEDRENDVAEGKGKAAEENKKKDKPLKAYSRKNKRNTGDSDFKSVPIIDIGSSSRYTRSTTRVGLQKANELNESTPKKDGMDVKDKRSESKTTIKTEGICLLMKHLMNAKGEAEKWLESVTTAFPDDHTFDKYKNNLDNLFNTSRWTSSHGQDESTIEDKGVHNSMAIVVYKDRYTTDELDACWESPTFVVEVCESAETEVQKSEGKKSSSK</sequence>